<evidence type="ECO:0000256" key="3">
    <source>
        <dbReference type="ARBA" id="ARBA00022801"/>
    </source>
</evidence>
<dbReference type="CDD" id="cd01092">
    <property type="entry name" value="APP-like"/>
    <property type="match status" value="1"/>
</dbReference>
<dbReference type="EMBL" id="JACOOL010000018">
    <property type="protein sequence ID" value="MBC5638651.1"/>
    <property type="molecule type" value="Genomic_DNA"/>
</dbReference>
<dbReference type="AlphaFoldDB" id="A0A923L954"/>
<dbReference type="Gene3D" id="3.40.350.10">
    <property type="entry name" value="Creatinase/prolidase N-terminal domain"/>
    <property type="match status" value="1"/>
</dbReference>
<dbReference type="InterPro" id="IPR036005">
    <property type="entry name" value="Creatinase/aminopeptidase-like"/>
</dbReference>
<dbReference type="Proteomes" id="UP000637359">
    <property type="component" value="Unassembled WGS sequence"/>
</dbReference>
<dbReference type="Pfam" id="PF00557">
    <property type="entry name" value="Peptidase_M24"/>
    <property type="match status" value="1"/>
</dbReference>
<keyword evidence="3" id="KW-0378">Hydrolase</keyword>
<name>A0A923L954_9BACI</name>
<dbReference type="Gene3D" id="3.90.230.10">
    <property type="entry name" value="Creatinase/methionine aminopeptidase superfamily"/>
    <property type="match status" value="1"/>
</dbReference>
<evidence type="ECO:0000259" key="6">
    <source>
        <dbReference type="Pfam" id="PF01321"/>
    </source>
</evidence>
<dbReference type="GO" id="GO:0004177">
    <property type="term" value="F:aminopeptidase activity"/>
    <property type="evidence" value="ECO:0007669"/>
    <property type="project" value="UniProtKB-KW"/>
</dbReference>
<reference evidence="7" key="1">
    <citation type="submission" date="2020-08" db="EMBL/GenBank/DDBJ databases">
        <title>Genome public.</title>
        <authorList>
            <person name="Liu C."/>
            <person name="Sun Q."/>
        </authorList>
    </citation>
    <scope>NUCLEOTIDE SEQUENCE</scope>
    <source>
        <strain evidence="7">BX22</strain>
    </source>
</reference>
<dbReference type="RefSeq" id="WP_186871351.1">
    <property type="nucleotide sequence ID" value="NZ_JACOOL010000018.1"/>
</dbReference>
<dbReference type="PANTHER" id="PTHR46112">
    <property type="entry name" value="AMINOPEPTIDASE"/>
    <property type="match status" value="1"/>
</dbReference>
<dbReference type="SUPFAM" id="SSF53092">
    <property type="entry name" value="Creatinase/prolidase N-terminal domain"/>
    <property type="match status" value="1"/>
</dbReference>
<proteinExistence type="inferred from homology"/>
<accession>A0A923L954</accession>
<evidence type="ECO:0000313" key="8">
    <source>
        <dbReference type="Proteomes" id="UP000637359"/>
    </source>
</evidence>
<dbReference type="InterPro" id="IPR001714">
    <property type="entry name" value="Pept_M24_MAP"/>
</dbReference>
<dbReference type="PANTHER" id="PTHR46112:SF10">
    <property type="entry name" value="DIPEPTIDASE YKVY-RELATED"/>
    <property type="match status" value="1"/>
</dbReference>
<dbReference type="InterPro" id="IPR050659">
    <property type="entry name" value="Peptidase_M24B"/>
</dbReference>
<keyword evidence="7" id="KW-0645">Protease</keyword>
<gene>
    <name evidence="7" type="ORF">H8S33_17910</name>
</gene>
<keyword evidence="4" id="KW-0464">Manganese</keyword>
<dbReference type="Pfam" id="PF01321">
    <property type="entry name" value="Creatinase_N"/>
    <property type="match status" value="1"/>
</dbReference>
<dbReference type="GO" id="GO:0008235">
    <property type="term" value="F:metalloexopeptidase activity"/>
    <property type="evidence" value="ECO:0007669"/>
    <property type="project" value="UniProtKB-ARBA"/>
</dbReference>
<feature type="domain" description="Peptidase M24" evidence="5">
    <location>
        <begin position="146"/>
        <end position="348"/>
    </location>
</feature>
<keyword evidence="7" id="KW-0031">Aminopeptidase</keyword>
<feature type="domain" description="Creatinase N-terminal" evidence="6">
    <location>
        <begin position="4"/>
        <end position="138"/>
    </location>
</feature>
<dbReference type="SUPFAM" id="SSF55920">
    <property type="entry name" value="Creatinase/aminopeptidase"/>
    <property type="match status" value="1"/>
</dbReference>
<comment type="caution">
    <text evidence="7">The sequence shown here is derived from an EMBL/GenBank/DDBJ whole genome shotgun (WGS) entry which is preliminary data.</text>
</comment>
<evidence type="ECO:0000256" key="4">
    <source>
        <dbReference type="ARBA" id="ARBA00023211"/>
    </source>
</evidence>
<comment type="similarity">
    <text evidence="2">Belongs to the peptidase M24B family.</text>
</comment>
<sequence>MSNRIQSLLSELQKNQLDSMLVTTPANVYYLSNYLTDPHERIVAVYVSTTQDPVLILPAMEAEDAKNAGWKYAMIDYHDHENPWELFKSFLKESGNLPGTIGVEEDNLTLSRYHNIKSILPNSTIKNAQELLSTLRVIKTEEEYALLKRAAELADFGVQTGINALKEGISELEVIATIEYELKKQGVQAMSFSTMTLFGDKTASPHGTPGTAKLKKGDMVLFDLGVVYEGYCSDITRTVAFQSITPEQEKIYNTVLNGQLKAIKASTLGTAVGNIDKAAREYIEVSGYGKYFNHRIGHGLGLETHEYPSLHGNNTLRLQKGMCYTIEPGIYVPKTAGVRIEDMIFMTENGPEILTIFPKELQIID</sequence>
<protein>
    <submittedName>
        <fullName evidence="7">Aminopeptidase P family protein</fullName>
    </submittedName>
</protein>
<evidence type="ECO:0000313" key="7">
    <source>
        <dbReference type="EMBL" id="MBC5638651.1"/>
    </source>
</evidence>
<dbReference type="InterPro" id="IPR029149">
    <property type="entry name" value="Creatin/AminoP/Spt16_N"/>
</dbReference>
<keyword evidence="8" id="KW-1185">Reference proteome</keyword>
<evidence type="ECO:0000256" key="1">
    <source>
        <dbReference type="ARBA" id="ARBA00001936"/>
    </source>
</evidence>
<dbReference type="InterPro" id="IPR000994">
    <property type="entry name" value="Pept_M24"/>
</dbReference>
<dbReference type="PRINTS" id="PR00599">
    <property type="entry name" value="MAPEPTIDASE"/>
</dbReference>
<organism evidence="7 8">
    <name type="scientific">Ornithinibacillus hominis</name>
    <dbReference type="NCBI Taxonomy" id="2763055"/>
    <lineage>
        <taxon>Bacteria</taxon>
        <taxon>Bacillati</taxon>
        <taxon>Bacillota</taxon>
        <taxon>Bacilli</taxon>
        <taxon>Bacillales</taxon>
        <taxon>Bacillaceae</taxon>
        <taxon>Ornithinibacillus</taxon>
    </lineage>
</organism>
<evidence type="ECO:0000256" key="2">
    <source>
        <dbReference type="ARBA" id="ARBA00008766"/>
    </source>
</evidence>
<dbReference type="InterPro" id="IPR000587">
    <property type="entry name" value="Creatinase_N"/>
</dbReference>
<dbReference type="FunFam" id="3.90.230.10:FF:000014">
    <property type="entry name" value="Aminopeptidase P family protein"/>
    <property type="match status" value="1"/>
</dbReference>
<evidence type="ECO:0000259" key="5">
    <source>
        <dbReference type="Pfam" id="PF00557"/>
    </source>
</evidence>
<comment type="cofactor">
    <cofactor evidence="1">
        <name>Mn(2+)</name>
        <dbReference type="ChEBI" id="CHEBI:29035"/>
    </cofactor>
</comment>